<sequence>MDARHAVVTGGSSGIGAAVVDRFLARGLRVSVFDLDVPAARVEGVDYYTVDATDGTAVESAMLRASTRAPQPDVLVTCHGIRGAYVPALEMDPERVRRVFDVHVMGTLLVASAFARPLVEARRPGSIVTISSTTACGGWERQADYGPAKAAVQQLSKNLAIEWAPLLRVNSVAPGHTLTPMVQEMIDQGYDVSATVKRTPLDRMCEPEEMARSIEYLALDASFVTGVCLPVDGGWTAVGK</sequence>
<dbReference type="EMBL" id="WUXR01000024">
    <property type="protein sequence ID" value="MBM4568787.1"/>
    <property type="molecule type" value="Genomic_DNA"/>
</dbReference>
<dbReference type="AlphaFoldDB" id="A0A9Q4ZPP7"/>
<dbReference type="PANTHER" id="PTHR24321:SF8">
    <property type="entry name" value="ESTRADIOL 17-BETA-DEHYDROGENASE 8-RELATED"/>
    <property type="match status" value="1"/>
</dbReference>
<evidence type="ECO:0000313" key="6">
    <source>
        <dbReference type="EMBL" id="NKT80413.1"/>
    </source>
</evidence>
<keyword evidence="2" id="KW-0560">Oxidoreductase</keyword>
<dbReference type="Gene3D" id="3.40.50.720">
    <property type="entry name" value="NAD(P)-binding Rossmann-like Domain"/>
    <property type="match status" value="1"/>
</dbReference>
<dbReference type="PANTHER" id="PTHR24321">
    <property type="entry name" value="DEHYDROGENASES, SHORT CHAIN"/>
    <property type="match status" value="1"/>
</dbReference>
<evidence type="ECO:0000256" key="1">
    <source>
        <dbReference type="ARBA" id="ARBA00006484"/>
    </source>
</evidence>
<dbReference type="EMBL" id="WUYC01000001">
    <property type="protein sequence ID" value="MBM4714965.1"/>
    <property type="molecule type" value="Genomic_DNA"/>
</dbReference>
<evidence type="ECO:0000313" key="7">
    <source>
        <dbReference type="EMBL" id="NKW41055.1"/>
    </source>
</evidence>
<evidence type="ECO:0000313" key="4">
    <source>
        <dbReference type="EMBL" id="MBM4714965.1"/>
    </source>
</evidence>
<proteinExistence type="inferred from homology"/>
<comment type="similarity">
    <text evidence="1">Belongs to the short-chain dehydrogenases/reductases (SDR) family.</text>
</comment>
<dbReference type="Proteomes" id="UP000706122">
    <property type="component" value="Unassembled WGS sequence"/>
</dbReference>
<evidence type="ECO:0000256" key="2">
    <source>
        <dbReference type="ARBA" id="ARBA00023002"/>
    </source>
</evidence>
<dbReference type="FunFam" id="3.40.50.720:FF:000084">
    <property type="entry name" value="Short-chain dehydrogenase reductase"/>
    <property type="match status" value="1"/>
</dbReference>
<dbReference type="Proteomes" id="UP000608063">
    <property type="component" value="Unassembled WGS sequence"/>
</dbReference>
<dbReference type="Proteomes" id="UP000808906">
    <property type="component" value="Unassembled WGS sequence"/>
</dbReference>
<dbReference type="InterPro" id="IPR002347">
    <property type="entry name" value="SDR_fam"/>
</dbReference>
<dbReference type="GO" id="GO:0016491">
    <property type="term" value="F:oxidoreductase activity"/>
    <property type="evidence" value="ECO:0007669"/>
    <property type="project" value="UniProtKB-KW"/>
</dbReference>
<dbReference type="InterPro" id="IPR036291">
    <property type="entry name" value="NAD(P)-bd_dom_sf"/>
</dbReference>
<evidence type="ECO:0000313" key="8">
    <source>
        <dbReference type="Proteomes" id="UP000603463"/>
    </source>
</evidence>
<reference evidence="3" key="1">
    <citation type="submission" date="2019-11" db="EMBL/GenBank/DDBJ databases">
        <title>Spread of Macrolides and rifampicin resistant Rhodococcus equi in clinical isolates in the USA.</title>
        <authorList>
            <person name="Alvarez-Narvaez S."/>
            <person name="Huber L."/>
            <person name="Cohen N.D."/>
            <person name="Slovis N."/>
            <person name="Greiter M."/>
            <person name="Giguere S."/>
            <person name="Hart K."/>
        </authorList>
    </citation>
    <scope>NUCLEOTIDE SEQUENCE</scope>
    <source>
        <strain evidence="3">Lh_17</strain>
        <strain evidence="4">Lh_5</strain>
    </source>
</reference>
<dbReference type="Proteomes" id="UP000603463">
    <property type="component" value="Unassembled WGS sequence"/>
</dbReference>
<dbReference type="PRINTS" id="PR00081">
    <property type="entry name" value="GDHRDH"/>
</dbReference>
<dbReference type="Pfam" id="PF13561">
    <property type="entry name" value="adh_short_C2"/>
    <property type="match status" value="1"/>
</dbReference>
<dbReference type="EMBL" id="WUYZ01000005">
    <property type="protein sequence ID" value="NKS27647.1"/>
    <property type="molecule type" value="Genomic_DNA"/>
</dbReference>
<name>A0A9Q4ZPP7_RHOHA</name>
<dbReference type="SUPFAM" id="SSF51735">
    <property type="entry name" value="NAD(P)-binding Rossmann-fold domains"/>
    <property type="match status" value="1"/>
</dbReference>
<dbReference type="Proteomes" id="UP000605618">
    <property type="component" value="Unassembled WGS sequence"/>
</dbReference>
<accession>A0A9Q4ZPP7</accession>
<organism evidence="6 8">
    <name type="scientific">Rhodococcus hoagii</name>
    <name type="common">Corynebacterium equii</name>
    <dbReference type="NCBI Taxonomy" id="43767"/>
    <lineage>
        <taxon>Bacteria</taxon>
        <taxon>Bacillati</taxon>
        <taxon>Actinomycetota</taxon>
        <taxon>Actinomycetes</taxon>
        <taxon>Mycobacteriales</taxon>
        <taxon>Nocardiaceae</taxon>
        <taxon>Prescottella</taxon>
    </lineage>
</organism>
<protein>
    <submittedName>
        <fullName evidence="6">SDR family oxidoreductase</fullName>
    </submittedName>
</protein>
<comment type="caution">
    <text evidence="6">The sequence shown here is derived from an EMBL/GenBank/DDBJ whole genome shotgun (WGS) entry which is preliminary data.</text>
</comment>
<reference evidence="6" key="2">
    <citation type="journal article" date="2020" name="Environ. Microbiol.">
        <title>The novel and transferable erm(51) gene confers Macrolides, Lincosamides, and Streptogramins B (MLSB) resistance to clonal Rhodococcus equi in the environment.</title>
        <authorList>
            <person name="Huber L."/>
            <person name="Giguere S."/>
            <person name="Slovis N.M."/>
            <person name="Alvarez-Narvaez S."/>
            <person name="Hart K.A."/>
            <person name="Greiter M."/>
            <person name="Morris E.R.A."/>
            <person name="Cohen N.D."/>
        </authorList>
    </citation>
    <scope>NUCLEOTIDE SEQUENCE</scope>
    <source>
        <strain evidence="6">Lh_116_1</strain>
        <strain evidence="5">Lh_141_1</strain>
        <strain evidence="7">Lh_16_1</strain>
    </source>
</reference>
<dbReference type="EMBL" id="WVDC01000001">
    <property type="protein sequence ID" value="NKW41055.1"/>
    <property type="molecule type" value="Genomic_DNA"/>
</dbReference>
<evidence type="ECO:0000313" key="3">
    <source>
        <dbReference type="EMBL" id="MBM4568787.1"/>
    </source>
</evidence>
<dbReference type="EMBL" id="WVBC01000034">
    <property type="protein sequence ID" value="NKT80413.1"/>
    <property type="molecule type" value="Genomic_DNA"/>
</dbReference>
<dbReference type="CDD" id="cd05233">
    <property type="entry name" value="SDR_c"/>
    <property type="match status" value="1"/>
</dbReference>
<gene>
    <name evidence="3" type="ORF">GS441_26280</name>
    <name evidence="5" type="ORF">GS505_17885</name>
    <name evidence="4" type="ORF">GS551_12250</name>
    <name evidence="6" type="ORF">GS882_20250</name>
    <name evidence="7" type="ORF">GS947_05345</name>
</gene>
<evidence type="ECO:0000313" key="5">
    <source>
        <dbReference type="EMBL" id="NKS27647.1"/>
    </source>
</evidence>
<dbReference type="RefSeq" id="WP_069856304.1">
    <property type="nucleotide sequence ID" value="NZ_AP024181.1"/>
</dbReference>